<evidence type="ECO:0000313" key="7">
    <source>
        <dbReference type="EMBL" id="NXY81120.1"/>
    </source>
</evidence>
<feature type="domain" description="PHD-type" evidence="6">
    <location>
        <begin position="1"/>
        <end position="54"/>
    </location>
</feature>
<dbReference type="GO" id="GO:0008270">
    <property type="term" value="F:zinc ion binding"/>
    <property type="evidence" value="ECO:0007669"/>
    <property type="project" value="UniProtKB-KW"/>
</dbReference>
<keyword evidence="3" id="KW-0862">Zinc</keyword>
<gene>
    <name evidence="7" type="primary">G2e3_0</name>
    <name evidence="7" type="ORF">CEYCYA_R00011</name>
</gene>
<keyword evidence="7" id="KW-0436">Ligase</keyword>
<dbReference type="PROSITE" id="PS51805">
    <property type="entry name" value="EPHD"/>
    <property type="match status" value="1"/>
</dbReference>
<dbReference type="EMBL" id="VYZU01002216">
    <property type="protein sequence ID" value="NXY81120.1"/>
    <property type="molecule type" value="Genomic_DNA"/>
</dbReference>
<evidence type="ECO:0000259" key="5">
    <source>
        <dbReference type="PROSITE" id="PS50089"/>
    </source>
</evidence>
<dbReference type="PANTHER" id="PTHR12420">
    <property type="entry name" value="PHD FINGER PROTEIN"/>
    <property type="match status" value="1"/>
</dbReference>
<dbReference type="InterPro" id="IPR034732">
    <property type="entry name" value="EPHD"/>
</dbReference>
<keyword evidence="8" id="KW-1185">Reference proteome</keyword>
<keyword evidence="2 4" id="KW-0863">Zinc-finger</keyword>
<organism evidence="7 8">
    <name type="scientific">Ceyx cyanopectus</name>
    <name type="common">Indigo-banded kingfisher</name>
    <dbReference type="NCBI Taxonomy" id="390723"/>
    <lineage>
        <taxon>Eukaryota</taxon>
        <taxon>Metazoa</taxon>
        <taxon>Chordata</taxon>
        <taxon>Craniata</taxon>
        <taxon>Vertebrata</taxon>
        <taxon>Euteleostomi</taxon>
        <taxon>Archelosauria</taxon>
        <taxon>Archosauria</taxon>
        <taxon>Dinosauria</taxon>
        <taxon>Saurischia</taxon>
        <taxon>Theropoda</taxon>
        <taxon>Coelurosauria</taxon>
        <taxon>Aves</taxon>
        <taxon>Neognathae</taxon>
        <taxon>Neoaves</taxon>
        <taxon>Telluraves</taxon>
        <taxon>Coraciimorphae</taxon>
        <taxon>Coraciiformes</taxon>
        <taxon>Alcedinidae</taxon>
        <taxon>Ceyx</taxon>
    </lineage>
</organism>
<protein>
    <submittedName>
        <fullName evidence="7">G2E3 ligase</fullName>
    </submittedName>
</protein>
<feature type="non-terminal residue" evidence="7">
    <location>
        <position position="1"/>
    </location>
</feature>
<dbReference type="PROSITE" id="PS50089">
    <property type="entry name" value="ZF_RING_2"/>
    <property type="match status" value="1"/>
</dbReference>
<evidence type="ECO:0000256" key="3">
    <source>
        <dbReference type="ARBA" id="ARBA00022833"/>
    </source>
</evidence>
<dbReference type="AlphaFoldDB" id="A0A7L4MTI4"/>
<feature type="non-terminal residue" evidence="7">
    <location>
        <position position="158"/>
    </location>
</feature>
<feature type="domain" description="RING-type" evidence="5">
    <location>
        <begin position="90"/>
        <end position="139"/>
    </location>
</feature>
<dbReference type="GO" id="GO:0016874">
    <property type="term" value="F:ligase activity"/>
    <property type="evidence" value="ECO:0007669"/>
    <property type="project" value="UniProtKB-KW"/>
</dbReference>
<dbReference type="Pfam" id="PF13639">
    <property type="entry name" value="zf-RING_2"/>
    <property type="match status" value="1"/>
</dbReference>
<dbReference type="Gene3D" id="3.30.40.10">
    <property type="entry name" value="Zinc/RING finger domain, C3HC4 (zinc finger)"/>
    <property type="match status" value="2"/>
</dbReference>
<keyword evidence="1" id="KW-0479">Metal-binding</keyword>
<sequence>QDCCVCSKSGAAITCCAMGCGRSLHLPCATKGGCVTQYHPHYRYLLSPLCQLHLGRSHHFSPSLFPLRAFCSEHSPVQVMEAVPEKGTTCLICLEKVDSRKSFHTLVCPACKHAWFHRHCIQGLAVQDGFTGFGCPHCREKDMFRREMKRVGIRIPFR</sequence>
<dbReference type="SUPFAM" id="SSF57850">
    <property type="entry name" value="RING/U-box"/>
    <property type="match status" value="1"/>
</dbReference>
<dbReference type="SMART" id="SM00184">
    <property type="entry name" value="RING"/>
    <property type="match status" value="2"/>
</dbReference>
<evidence type="ECO:0000259" key="6">
    <source>
        <dbReference type="PROSITE" id="PS51805"/>
    </source>
</evidence>
<dbReference type="InterPro" id="IPR001841">
    <property type="entry name" value="Znf_RING"/>
</dbReference>
<dbReference type="PROSITE" id="PS01359">
    <property type="entry name" value="ZF_PHD_1"/>
    <property type="match status" value="1"/>
</dbReference>
<dbReference type="OrthoDB" id="512616at2759"/>
<dbReference type="GO" id="GO:0005634">
    <property type="term" value="C:nucleus"/>
    <property type="evidence" value="ECO:0007669"/>
    <property type="project" value="TreeGrafter"/>
</dbReference>
<dbReference type="InterPro" id="IPR013083">
    <property type="entry name" value="Znf_RING/FYVE/PHD"/>
</dbReference>
<dbReference type="InterPro" id="IPR051188">
    <property type="entry name" value="PHD-type_Zinc_Finger"/>
</dbReference>
<proteinExistence type="predicted"/>
<comment type="caution">
    <text evidence="7">The sequence shown here is derived from an EMBL/GenBank/DDBJ whole genome shotgun (WGS) entry which is preliminary data.</text>
</comment>
<reference evidence="7 8" key="1">
    <citation type="submission" date="2020-02" db="EMBL/GenBank/DDBJ databases">
        <title>Bird 10,000 Genomes (B10K) Project - Family phase.</title>
        <authorList>
            <person name="Zhang G."/>
        </authorList>
    </citation>
    <scope>NUCLEOTIDE SEQUENCE [LARGE SCALE GENOMIC DNA]</scope>
    <source>
        <strain evidence="7">B10K-DU-013-51</strain>
        <tissue evidence="7">Mixed tissue sample</tissue>
    </source>
</reference>
<evidence type="ECO:0000256" key="4">
    <source>
        <dbReference type="PROSITE-ProRule" id="PRU00175"/>
    </source>
</evidence>
<evidence type="ECO:0000313" key="8">
    <source>
        <dbReference type="Proteomes" id="UP000586704"/>
    </source>
</evidence>
<dbReference type="Proteomes" id="UP000586704">
    <property type="component" value="Unassembled WGS sequence"/>
</dbReference>
<evidence type="ECO:0000256" key="1">
    <source>
        <dbReference type="ARBA" id="ARBA00022723"/>
    </source>
</evidence>
<dbReference type="PANTHER" id="PTHR12420:SF47">
    <property type="entry name" value="PHD FINGER PROTEIN 7"/>
    <property type="match status" value="1"/>
</dbReference>
<evidence type="ECO:0000256" key="2">
    <source>
        <dbReference type="ARBA" id="ARBA00022771"/>
    </source>
</evidence>
<accession>A0A7L4MTI4</accession>
<name>A0A7L4MTI4_9AVES</name>
<dbReference type="InterPro" id="IPR019786">
    <property type="entry name" value="Zinc_finger_PHD-type_CS"/>
</dbReference>